<evidence type="ECO:0000256" key="6">
    <source>
        <dbReference type="SAM" id="MobiDB-lite"/>
    </source>
</evidence>
<feature type="transmembrane region" description="Helical" evidence="7">
    <location>
        <begin position="305"/>
        <end position="326"/>
    </location>
</feature>
<keyword evidence="4 7" id="KW-1133">Transmembrane helix</keyword>
<keyword evidence="2" id="KW-1003">Cell membrane</keyword>
<dbReference type="PANTHER" id="PTHR33885">
    <property type="entry name" value="PHAGE SHOCK PROTEIN C"/>
    <property type="match status" value="1"/>
</dbReference>
<evidence type="ECO:0000259" key="9">
    <source>
        <dbReference type="Pfam" id="PF22571"/>
    </source>
</evidence>
<dbReference type="Pfam" id="PF04024">
    <property type="entry name" value="PspC"/>
    <property type="match status" value="1"/>
</dbReference>
<dbReference type="EMBL" id="FXSZ01000003">
    <property type="protein sequence ID" value="SMO55142.1"/>
    <property type="molecule type" value="Genomic_DNA"/>
</dbReference>
<keyword evidence="12" id="KW-1185">Reference proteome</keyword>
<dbReference type="OrthoDB" id="5772680at2"/>
<evidence type="ECO:0000256" key="3">
    <source>
        <dbReference type="ARBA" id="ARBA00022692"/>
    </source>
</evidence>
<dbReference type="AlphaFoldDB" id="A0A521C6Q8"/>
<dbReference type="PANTHER" id="PTHR33885:SF3">
    <property type="entry name" value="PHAGE SHOCK PROTEIN C"/>
    <property type="match status" value="1"/>
</dbReference>
<organism evidence="11 12">
    <name type="scientific">Solitalea koreensis</name>
    <dbReference type="NCBI Taxonomy" id="543615"/>
    <lineage>
        <taxon>Bacteria</taxon>
        <taxon>Pseudomonadati</taxon>
        <taxon>Bacteroidota</taxon>
        <taxon>Sphingobacteriia</taxon>
        <taxon>Sphingobacteriales</taxon>
        <taxon>Sphingobacteriaceae</taxon>
        <taxon>Solitalea</taxon>
    </lineage>
</organism>
<evidence type="ECO:0000259" key="8">
    <source>
        <dbReference type="Pfam" id="PF04024"/>
    </source>
</evidence>
<feature type="transmembrane region" description="Helical" evidence="7">
    <location>
        <begin position="225"/>
        <end position="252"/>
    </location>
</feature>
<evidence type="ECO:0000256" key="5">
    <source>
        <dbReference type="ARBA" id="ARBA00023136"/>
    </source>
</evidence>
<feature type="transmembrane region" description="Helical" evidence="7">
    <location>
        <begin position="117"/>
        <end position="135"/>
    </location>
</feature>
<proteinExistence type="predicted"/>
<dbReference type="Pfam" id="PF22571">
    <property type="entry name" value="LiaI-LiaF-TM_PspC"/>
    <property type="match status" value="1"/>
</dbReference>
<evidence type="ECO:0000256" key="4">
    <source>
        <dbReference type="ARBA" id="ARBA00022989"/>
    </source>
</evidence>
<dbReference type="InterPro" id="IPR054319">
    <property type="entry name" value="PspC-rel_ToastRack"/>
</dbReference>
<gene>
    <name evidence="11" type="ORF">SAMN06265350_103277</name>
</gene>
<feature type="domain" description="Phage shock protein PspC N-terminal" evidence="8">
    <location>
        <begin position="111"/>
        <end position="167"/>
    </location>
</feature>
<evidence type="ECO:0000256" key="7">
    <source>
        <dbReference type="SAM" id="Phobius"/>
    </source>
</evidence>
<reference evidence="11 12" key="1">
    <citation type="submission" date="2017-05" db="EMBL/GenBank/DDBJ databases">
        <authorList>
            <person name="Varghese N."/>
            <person name="Submissions S."/>
        </authorList>
    </citation>
    <scope>NUCLEOTIDE SEQUENCE [LARGE SCALE GENOMIC DNA]</scope>
    <source>
        <strain evidence="11 12">DSM 21342</strain>
    </source>
</reference>
<feature type="region of interest" description="Disordered" evidence="6">
    <location>
        <begin position="586"/>
        <end position="606"/>
    </location>
</feature>
<evidence type="ECO:0000313" key="12">
    <source>
        <dbReference type="Proteomes" id="UP000315971"/>
    </source>
</evidence>
<accession>A0A521C6Q8</accession>
<feature type="compositionally biased region" description="Basic and acidic residues" evidence="6">
    <location>
        <begin position="590"/>
        <end position="606"/>
    </location>
</feature>
<dbReference type="Proteomes" id="UP000315971">
    <property type="component" value="Unassembled WGS sequence"/>
</dbReference>
<feature type="transmembrane region" description="Helical" evidence="7">
    <location>
        <begin position="141"/>
        <end position="165"/>
    </location>
</feature>
<comment type="subcellular location">
    <subcellularLocation>
        <location evidence="1">Cell membrane</location>
        <topology evidence="1">Single-pass membrane protein</topology>
    </subcellularLocation>
</comment>
<dbReference type="GO" id="GO:0005886">
    <property type="term" value="C:plasma membrane"/>
    <property type="evidence" value="ECO:0007669"/>
    <property type="project" value="UniProtKB-SubCell"/>
</dbReference>
<evidence type="ECO:0000256" key="1">
    <source>
        <dbReference type="ARBA" id="ARBA00004162"/>
    </source>
</evidence>
<dbReference type="InterPro" id="IPR054321">
    <property type="entry name" value="PspC-rel_TM"/>
</dbReference>
<keyword evidence="5 7" id="KW-0472">Membrane</keyword>
<sequence>MNKTIIINISGIIFHIEEDAYEILKGYISQVKLHFSTSADSFEIITDIENRIAELFTEKLAVENKQVVVLADVQEVMAKMGTISDFELNESEQKESTSTYAPSAETEKVKRRLFRDADNKIIGGVAAGLANYLAVDPTWVRLIWALFACTWGIGILAYLILWIVLPTAKTIADKMAVKGEAANLANIKKAVNDKAAEIKNNSQIKTFFNDFFEILGSLIKALAKAIVILLGIVLIITAVVALFGITTGSGIFLGLMSDTHNLQLVDPAYRTGTYLCLFLLLFIPAFMILLLGTRIIFNKMLLNRVASLSLLAIWLCAFAIGGFFVAKTARGFKEEASLRKVIDISPSANNVFYLNADDRKILNHSDSLHFNITIKNGFKVYRYNGFEVVDVDLRIEKSPDTKAHLIKIYKARGTNFDTAIRNAQGIIYNFSQKDSVITFNRNAELQTGSLWRKQEVELILQLPVNSKVVIDQAVEQILRDPYYYECDNSTDKTRTWIMGAEGLKCEEGKSPVHYQHDESDTFDNMLKDIAREAIIKQLSTGNTLITINSDDQTVNFMVDNWYNIRTQITKNKEEITEVYVTIARKPGKASSERDSWEVKSISEPRN</sequence>
<dbReference type="RefSeq" id="WP_142602675.1">
    <property type="nucleotide sequence ID" value="NZ_FXSZ01000003.1"/>
</dbReference>
<feature type="domain" description="PspC-related ToastRack" evidence="10">
    <location>
        <begin position="390"/>
        <end position="507"/>
    </location>
</feature>
<dbReference type="InterPro" id="IPR007168">
    <property type="entry name" value="Phageshock_PspC_N"/>
</dbReference>
<feature type="domain" description="PspC-related transmembrane region" evidence="9">
    <location>
        <begin position="202"/>
        <end position="332"/>
    </location>
</feature>
<name>A0A521C6Q8_9SPHI</name>
<feature type="transmembrane region" description="Helical" evidence="7">
    <location>
        <begin position="272"/>
        <end position="293"/>
    </location>
</feature>
<dbReference type="Pfam" id="PF22744">
    <property type="entry name" value="Toast-rack_PspC-Cterm"/>
    <property type="match status" value="1"/>
</dbReference>
<keyword evidence="3 7" id="KW-0812">Transmembrane</keyword>
<evidence type="ECO:0000313" key="11">
    <source>
        <dbReference type="EMBL" id="SMO55142.1"/>
    </source>
</evidence>
<evidence type="ECO:0000259" key="10">
    <source>
        <dbReference type="Pfam" id="PF22744"/>
    </source>
</evidence>
<protein>
    <submittedName>
        <fullName evidence="11">Phage shock protein C (PspC) family protein</fullName>
    </submittedName>
</protein>
<evidence type="ECO:0000256" key="2">
    <source>
        <dbReference type="ARBA" id="ARBA00022475"/>
    </source>
</evidence>
<dbReference type="InterPro" id="IPR052027">
    <property type="entry name" value="PspC"/>
</dbReference>